<name>A0A7Y3W6M3_9PROT</name>
<proteinExistence type="predicted"/>
<accession>A0A7Y3W6M3</accession>
<reference evidence="2 3" key="1">
    <citation type="submission" date="2020-05" db="EMBL/GenBank/DDBJ databases">
        <title>Parvularcula mediterraneae sp. nov., isolated from polypropylene straw from shallow seawater of the seashore of Laganas in Zakynthos island, Greece.</title>
        <authorList>
            <person name="Szabo I."/>
            <person name="Al-Omari J."/>
            <person name="Rado J."/>
            <person name="Szerdahelyi G.S."/>
        </authorList>
    </citation>
    <scope>NUCLEOTIDE SEQUENCE [LARGE SCALE GENOMIC DNA]</scope>
    <source>
        <strain evidence="2 3">ZS-1/3</strain>
    </source>
</reference>
<dbReference type="EMBL" id="JABFCX010000003">
    <property type="protein sequence ID" value="NNU17693.1"/>
    <property type="molecule type" value="Genomic_DNA"/>
</dbReference>
<dbReference type="AlphaFoldDB" id="A0A7Y3W6M3"/>
<sequence>MFTWFGRIFTALLILAALPFHGIVPVVWISSFFDEYLYSLVSGADPKLLAYLDSGPGPIFLLLFSTIALIGALLGVLRGRRYAARLIMLAAIADALSLYLANKFGLTRIDLSALEITLLGAFMVVLWLIVRGVTKED</sequence>
<dbReference type="RefSeq" id="WP_173201355.1">
    <property type="nucleotide sequence ID" value="NZ_JABFCX010000003.1"/>
</dbReference>
<keyword evidence="1" id="KW-0812">Transmembrane</keyword>
<organism evidence="2 3">
    <name type="scientific">Parvularcula mediterranea</name>
    <dbReference type="NCBI Taxonomy" id="2732508"/>
    <lineage>
        <taxon>Bacteria</taxon>
        <taxon>Pseudomonadati</taxon>
        <taxon>Pseudomonadota</taxon>
        <taxon>Alphaproteobacteria</taxon>
        <taxon>Parvularculales</taxon>
        <taxon>Parvularculaceae</taxon>
        <taxon>Parvularcula</taxon>
    </lineage>
</organism>
<feature type="transmembrane region" description="Helical" evidence="1">
    <location>
        <begin position="82"/>
        <end position="101"/>
    </location>
</feature>
<evidence type="ECO:0000256" key="1">
    <source>
        <dbReference type="SAM" id="Phobius"/>
    </source>
</evidence>
<gene>
    <name evidence="2" type="ORF">HK107_15280</name>
</gene>
<keyword evidence="3" id="KW-1185">Reference proteome</keyword>
<feature type="transmembrane region" description="Helical" evidence="1">
    <location>
        <begin position="59"/>
        <end position="77"/>
    </location>
</feature>
<feature type="transmembrane region" description="Helical" evidence="1">
    <location>
        <begin position="113"/>
        <end position="130"/>
    </location>
</feature>
<evidence type="ECO:0000313" key="3">
    <source>
        <dbReference type="Proteomes" id="UP000536835"/>
    </source>
</evidence>
<keyword evidence="1" id="KW-0472">Membrane</keyword>
<keyword evidence="1" id="KW-1133">Transmembrane helix</keyword>
<evidence type="ECO:0000313" key="2">
    <source>
        <dbReference type="EMBL" id="NNU17693.1"/>
    </source>
</evidence>
<dbReference type="Proteomes" id="UP000536835">
    <property type="component" value="Unassembled WGS sequence"/>
</dbReference>
<protein>
    <submittedName>
        <fullName evidence="2">Uncharacterized protein</fullName>
    </submittedName>
</protein>
<comment type="caution">
    <text evidence="2">The sequence shown here is derived from an EMBL/GenBank/DDBJ whole genome shotgun (WGS) entry which is preliminary data.</text>
</comment>